<dbReference type="Proteomes" id="UP000051952">
    <property type="component" value="Unassembled WGS sequence"/>
</dbReference>
<keyword evidence="1" id="KW-0472">Membrane</keyword>
<protein>
    <submittedName>
        <fullName evidence="2">Transmembrane protein, putative</fullName>
    </submittedName>
</protein>
<dbReference type="VEuPathDB" id="TriTrypDB:BSAL_80305"/>
<dbReference type="EMBL" id="CYKH01000846">
    <property type="protein sequence ID" value="CUG50357.1"/>
    <property type="molecule type" value="Genomic_DNA"/>
</dbReference>
<gene>
    <name evidence="2" type="ORF">BSAL_80305</name>
    <name evidence="3" type="ORF">BSAL_81415</name>
</gene>
<evidence type="ECO:0000313" key="3">
    <source>
        <dbReference type="EMBL" id="CUG56661.1"/>
    </source>
</evidence>
<dbReference type="EMBL" id="CYKH01000877">
    <property type="protein sequence ID" value="CUG56661.1"/>
    <property type="molecule type" value="Genomic_DNA"/>
</dbReference>
<organism evidence="2 4">
    <name type="scientific">Bodo saltans</name>
    <name type="common">Flagellated protozoan</name>
    <dbReference type="NCBI Taxonomy" id="75058"/>
    <lineage>
        <taxon>Eukaryota</taxon>
        <taxon>Discoba</taxon>
        <taxon>Euglenozoa</taxon>
        <taxon>Kinetoplastea</taxon>
        <taxon>Metakinetoplastina</taxon>
        <taxon>Eubodonida</taxon>
        <taxon>Bodonidae</taxon>
        <taxon>Bodo</taxon>
    </lineage>
</organism>
<accession>A0A0S4J503</accession>
<sequence>ATNFETLEPQPTRITLAETGIVQLGGAFIVRGDGEGGADQTNVELKLNEGAQQRRDGDVDDDPNALGLLSAKFVNAYVLALAIIAAGTTIAVVFRRKRRVARGMHS</sequence>
<evidence type="ECO:0000256" key="1">
    <source>
        <dbReference type="SAM" id="Phobius"/>
    </source>
</evidence>
<proteinExistence type="predicted"/>
<feature type="non-terminal residue" evidence="2">
    <location>
        <position position="1"/>
    </location>
</feature>
<reference evidence="2" key="1">
    <citation type="submission" date="2015-09" db="EMBL/GenBank/DDBJ databases">
        <authorList>
            <person name="Jackson K.R."/>
            <person name="Lunt B.L."/>
            <person name="Fisher J.N.B."/>
            <person name="Gardner A.V."/>
            <person name="Bailey M.E."/>
            <person name="Deus L.M."/>
            <person name="Earl A.S."/>
            <person name="Gibby P.D."/>
            <person name="Hartmann K.A."/>
            <person name="Liu J.E."/>
            <person name="Manci A.M."/>
            <person name="Nielsen D.A."/>
            <person name="Solomon M.B."/>
            <person name="Breakwell D.P."/>
            <person name="Burnett S.H."/>
            <person name="Grose J.H."/>
        </authorList>
    </citation>
    <scope>NUCLEOTIDE SEQUENCE [LARGE SCALE GENOMIC DNA]</scope>
    <source>
        <strain evidence="2">Lake Konstanz</strain>
    </source>
</reference>
<name>A0A0S4J503_BODSA</name>
<reference evidence="4" key="2">
    <citation type="submission" date="2015-09" db="EMBL/GenBank/DDBJ databases">
        <authorList>
            <consortium name="Pathogen Informatics"/>
        </authorList>
    </citation>
    <scope>NUCLEOTIDE SEQUENCE [LARGE SCALE GENOMIC DNA]</scope>
    <source>
        <strain evidence="4">Lake Konstanz</strain>
    </source>
</reference>
<keyword evidence="4" id="KW-1185">Reference proteome</keyword>
<dbReference type="VEuPathDB" id="TriTrypDB:BSAL_81415"/>
<evidence type="ECO:0000313" key="2">
    <source>
        <dbReference type="EMBL" id="CUG50357.1"/>
    </source>
</evidence>
<dbReference type="AlphaFoldDB" id="A0A0S4J503"/>
<keyword evidence="1 2" id="KW-0812">Transmembrane</keyword>
<evidence type="ECO:0000313" key="4">
    <source>
        <dbReference type="Proteomes" id="UP000051952"/>
    </source>
</evidence>
<feature type="transmembrane region" description="Helical" evidence="1">
    <location>
        <begin position="74"/>
        <end position="94"/>
    </location>
</feature>
<keyword evidence="1" id="KW-1133">Transmembrane helix</keyword>